<evidence type="ECO:0000256" key="10">
    <source>
        <dbReference type="ARBA" id="ARBA00023242"/>
    </source>
</evidence>
<dbReference type="SMART" id="SM00651">
    <property type="entry name" value="Sm"/>
    <property type="match status" value="1"/>
</dbReference>
<dbReference type="InterPro" id="IPR001163">
    <property type="entry name" value="Sm_dom_euk/arc"/>
</dbReference>
<dbReference type="InterPro" id="IPR011057">
    <property type="entry name" value="Mss4-like_sf"/>
</dbReference>
<dbReference type="AlphaFoldDB" id="A0A0B1S947"/>
<proteinExistence type="inferred from homology"/>
<dbReference type="GO" id="GO:0120115">
    <property type="term" value="C:Lsm2-8 complex"/>
    <property type="evidence" value="ECO:0007669"/>
    <property type="project" value="UniProtKB-ARBA"/>
</dbReference>
<dbReference type="GO" id="GO:0005085">
    <property type="term" value="F:guanyl-nucleotide exchange factor activity"/>
    <property type="evidence" value="ECO:0007669"/>
    <property type="project" value="UniProtKB-KW"/>
</dbReference>
<dbReference type="GO" id="GO:0015031">
    <property type="term" value="P:protein transport"/>
    <property type="evidence" value="ECO:0007669"/>
    <property type="project" value="UniProtKB-KW"/>
</dbReference>
<dbReference type="GO" id="GO:0005737">
    <property type="term" value="C:cytoplasm"/>
    <property type="evidence" value="ECO:0007669"/>
    <property type="project" value="UniProtKB-ARBA"/>
</dbReference>
<dbReference type="InterPro" id="IPR034105">
    <property type="entry name" value="Lsm3"/>
</dbReference>
<evidence type="ECO:0000256" key="2">
    <source>
        <dbReference type="ARBA" id="ARBA00006850"/>
    </source>
</evidence>
<evidence type="ECO:0000256" key="5">
    <source>
        <dbReference type="ARBA" id="ARBA00022664"/>
    </source>
</evidence>
<dbReference type="PROSITE" id="PS52002">
    <property type="entry name" value="SM"/>
    <property type="match status" value="1"/>
</dbReference>
<dbReference type="OrthoDB" id="30840at2759"/>
<keyword evidence="8" id="KW-0653">Protein transport</keyword>
<organism evidence="14 15">
    <name type="scientific">Oesophagostomum dentatum</name>
    <name type="common">Nodular worm</name>
    <dbReference type="NCBI Taxonomy" id="61180"/>
    <lineage>
        <taxon>Eukaryota</taxon>
        <taxon>Metazoa</taxon>
        <taxon>Ecdysozoa</taxon>
        <taxon>Nematoda</taxon>
        <taxon>Chromadorea</taxon>
        <taxon>Rhabditida</taxon>
        <taxon>Rhabditina</taxon>
        <taxon>Rhabditomorpha</taxon>
        <taxon>Strongyloidea</taxon>
        <taxon>Strongylidae</taxon>
        <taxon>Oesophagostomum</taxon>
    </lineage>
</organism>
<keyword evidence="7" id="KW-0694">RNA-binding</keyword>
<evidence type="ECO:0000256" key="9">
    <source>
        <dbReference type="ARBA" id="ARBA00023187"/>
    </source>
</evidence>
<dbReference type="InterPro" id="IPR047575">
    <property type="entry name" value="Sm"/>
</dbReference>
<evidence type="ECO:0000256" key="3">
    <source>
        <dbReference type="ARBA" id="ARBA00022448"/>
    </source>
</evidence>
<protein>
    <recommendedName>
        <fullName evidence="12">U6 snRNA-associated Sm-like protein LSm3</fullName>
    </recommendedName>
</protein>
<dbReference type="Proteomes" id="UP000053660">
    <property type="component" value="Unassembled WGS sequence"/>
</dbReference>
<dbReference type="GO" id="GO:0005681">
    <property type="term" value="C:spliceosomal complex"/>
    <property type="evidence" value="ECO:0007669"/>
    <property type="project" value="UniProtKB-KW"/>
</dbReference>
<dbReference type="EMBL" id="KN603581">
    <property type="protein sequence ID" value="KHJ79725.1"/>
    <property type="molecule type" value="Genomic_DNA"/>
</dbReference>
<feature type="non-terminal residue" evidence="14">
    <location>
        <position position="149"/>
    </location>
</feature>
<comment type="similarity">
    <text evidence="2">Belongs to the snRNP Sm proteins family.</text>
</comment>
<sequence>MYDFENVGFTNSVDGMKYLTCADCEYGPIGFLDVDTKIHYVSPARVSYKIMAEKKEVPQVLSSTVEEPLDLIKLSLDERVYVKMRNDREIRGRLHAYDQHLNMILSNVEETVTTSEVDEESFEEIYRQTKRNIPMLYVRGDSVILVSPP</sequence>
<evidence type="ECO:0000256" key="11">
    <source>
        <dbReference type="ARBA" id="ARBA00023274"/>
    </source>
</evidence>
<keyword evidence="15" id="KW-1185">Reference proteome</keyword>
<dbReference type="Pfam" id="PF04421">
    <property type="entry name" value="Mss4"/>
    <property type="match status" value="1"/>
</dbReference>
<evidence type="ECO:0000256" key="7">
    <source>
        <dbReference type="ARBA" id="ARBA00022884"/>
    </source>
</evidence>
<evidence type="ECO:0000313" key="14">
    <source>
        <dbReference type="EMBL" id="KHJ79725.1"/>
    </source>
</evidence>
<keyword evidence="10" id="KW-0539">Nucleus</keyword>
<dbReference type="InterPro" id="IPR010920">
    <property type="entry name" value="LSM_dom_sf"/>
</dbReference>
<feature type="domain" description="Sm" evidence="13">
    <location>
        <begin position="67"/>
        <end position="149"/>
    </location>
</feature>
<dbReference type="Gene3D" id="2.170.150.10">
    <property type="entry name" value="Metal Binding Protein, Guanine Nucleotide Exchange Factor, Chain A"/>
    <property type="match status" value="1"/>
</dbReference>
<evidence type="ECO:0000259" key="13">
    <source>
        <dbReference type="PROSITE" id="PS52002"/>
    </source>
</evidence>
<dbReference type="InterPro" id="IPR011323">
    <property type="entry name" value="Mss4/transl-control_tumour"/>
</dbReference>
<reference evidence="14 15" key="1">
    <citation type="submission" date="2014-03" db="EMBL/GenBank/DDBJ databases">
        <title>Draft genome of the hookworm Oesophagostomum dentatum.</title>
        <authorList>
            <person name="Mitreva M."/>
        </authorList>
    </citation>
    <scope>NUCLEOTIDE SEQUENCE [LARGE SCALE GENOMIC DNA]</scope>
    <source>
        <strain evidence="14 15">OD-Hann</strain>
    </source>
</reference>
<comment type="subcellular location">
    <subcellularLocation>
        <location evidence="1">Nucleus</location>
    </subcellularLocation>
</comment>
<dbReference type="SUPFAM" id="SSF51316">
    <property type="entry name" value="Mss4-like"/>
    <property type="match status" value="1"/>
</dbReference>
<evidence type="ECO:0000256" key="8">
    <source>
        <dbReference type="ARBA" id="ARBA00022927"/>
    </source>
</evidence>
<keyword evidence="5" id="KW-0507">mRNA processing</keyword>
<keyword evidence="11" id="KW-0687">Ribonucleoprotein</keyword>
<keyword evidence="9" id="KW-0508">mRNA splicing</keyword>
<dbReference type="GO" id="GO:0007264">
    <property type="term" value="P:small GTPase-mediated signal transduction"/>
    <property type="evidence" value="ECO:0007669"/>
    <property type="project" value="InterPro"/>
</dbReference>
<evidence type="ECO:0000256" key="6">
    <source>
        <dbReference type="ARBA" id="ARBA00022728"/>
    </source>
</evidence>
<name>A0A0B1S947_OESDE</name>
<dbReference type="CDD" id="cd01730">
    <property type="entry name" value="LSm3"/>
    <property type="match status" value="1"/>
</dbReference>
<dbReference type="PANTHER" id="PTHR13110">
    <property type="entry name" value="U6 SNRNA-ASSOCIATED SM-LIKE PROTEIN LSM3"/>
    <property type="match status" value="1"/>
</dbReference>
<evidence type="ECO:0000256" key="4">
    <source>
        <dbReference type="ARBA" id="ARBA00022658"/>
    </source>
</evidence>
<dbReference type="InterPro" id="IPR040002">
    <property type="entry name" value="Sm-like_LSM3"/>
</dbReference>
<dbReference type="Gene3D" id="2.30.30.100">
    <property type="match status" value="1"/>
</dbReference>
<dbReference type="GO" id="GO:0003723">
    <property type="term" value="F:RNA binding"/>
    <property type="evidence" value="ECO:0007669"/>
    <property type="project" value="UniProtKB-KW"/>
</dbReference>
<dbReference type="GO" id="GO:0000398">
    <property type="term" value="P:mRNA splicing, via spliceosome"/>
    <property type="evidence" value="ECO:0007669"/>
    <property type="project" value="InterPro"/>
</dbReference>
<keyword evidence="4" id="KW-0344">Guanine-nucleotide releasing factor</keyword>
<keyword evidence="3" id="KW-0813">Transport</keyword>
<evidence type="ECO:0000313" key="15">
    <source>
        <dbReference type="Proteomes" id="UP000053660"/>
    </source>
</evidence>
<dbReference type="InterPro" id="IPR007515">
    <property type="entry name" value="Mss4"/>
</dbReference>
<evidence type="ECO:0000256" key="12">
    <source>
        <dbReference type="ARBA" id="ARBA00067758"/>
    </source>
</evidence>
<dbReference type="PROSITE" id="PS51796">
    <property type="entry name" value="MSS4"/>
    <property type="match status" value="1"/>
</dbReference>
<evidence type="ECO:0000256" key="1">
    <source>
        <dbReference type="ARBA" id="ARBA00004123"/>
    </source>
</evidence>
<dbReference type="Pfam" id="PF01423">
    <property type="entry name" value="LSM"/>
    <property type="match status" value="1"/>
</dbReference>
<gene>
    <name evidence="14" type="ORF">OESDEN_20620</name>
</gene>
<dbReference type="SUPFAM" id="SSF50182">
    <property type="entry name" value="Sm-like ribonucleoproteins"/>
    <property type="match status" value="1"/>
</dbReference>
<keyword evidence="6" id="KW-0747">Spliceosome</keyword>
<accession>A0A0B1S947</accession>
<dbReference type="FunFam" id="2.30.30.100:FF:000007">
    <property type="entry name" value="U6 snRNA-associated Sm-like protein LSm3"/>
    <property type="match status" value="1"/>
</dbReference>